<keyword evidence="17" id="KW-0539">Nucleus</keyword>
<evidence type="ECO:0000256" key="1">
    <source>
        <dbReference type="ARBA" id="ARBA00004567"/>
    </source>
</evidence>
<dbReference type="OrthoDB" id="3797628at2759"/>
<evidence type="ECO:0000256" key="13">
    <source>
        <dbReference type="ARBA" id="ARBA00022927"/>
    </source>
</evidence>
<keyword evidence="11" id="KW-0509">mRNA transport</keyword>
<feature type="compositionally biased region" description="Polar residues" evidence="18">
    <location>
        <begin position="735"/>
        <end position="744"/>
    </location>
</feature>
<dbReference type="InParanoid" id="A0A067RJY6"/>
<evidence type="ECO:0000313" key="20">
    <source>
        <dbReference type="EMBL" id="KDR23338.1"/>
    </source>
</evidence>
<dbReference type="OMA" id="PMGKGLN"/>
<evidence type="ECO:0000256" key="7">
    <source>
        <dbReference type="ARBA" id="ARBA00022670"/>
    </source>
</evidence>
<keyword evidence="10" id="KW-0068">Autocatalytic cleavage</keyword>
<evidence type="ECO:0000256" key="11">
    <source>
        <dbReference type="ARBA" id="ARBA00022816"/>
    </source>
</evidence>
<dbReference type="Gene3D" id="3.30.1610.10">
    <property type="entry name" value="Peptidase S59, nucleoporin"/>
    <property type="match status" value="1"/>
</dbReference>
<dbReference type="Pfam" id="PF21240">
    <property type="entry name" value="Nup98_GLEBS"/>
    <property type="match status" value="1"/>
</dbReference>
<keyword evidence="9" id="KW-0378">Hydrolase</keyword>
<evidence type="ECO:0000256" key="9">
    <source>
        <dbReference type="ARBA" id="ARBA00022801"/>
    </source>
</evidence>
<dbReference type="GO" id="GO:0003723">
    <property type="term" value="F:RNA binding"/>
    <property type="evidence" value="ECO:0007669"/>
    <property type="project" value="TreeGrafter"/>
</dbReference>
<name>A0A067RJY6_ZOONE</name>
<evidence type="ECO:0000256" key="16">
    <source>
        <dbReference type="ARBA" id="ARBA00023136"/>
    </source>
</evidence>
<dbReference type="FunCoup" id="A0A067RJY6">
    <property type="interactions" value="2214"/>
</dbReference>
<evidence type="ECO:0000256" key="10">
    <source>
        <dbReference type="ARBA" id="ARBA00022813"/>
    </source>
</evidence>
<dbReference type="GO" id="GO:0017056">
    <property type="term" value="F:structural constituent of nuclear pore"/>
    <property type="evidence" value="ECO:0007669"/>
    <property type="project" value="InterPro"/>
</dbReference>
<gene>
    <name evidence="20" type="ORF">L798_05299</name>
</gene>
<dbReference type="PANTHER" id="PTHR23198:SF6">
    <property type="entry name" value="NUCLEAR PORE COMPLEX PROTEIN NUP98-NUP96"/>
    <property type="match status" value="1"/>
</dbReference>
<dbReference type="InterPro" id="IPR037665">
    <property type="entry name" value="Nucleoporin_S59-like"/>
</dbReference>
<proteinExistence type="inferred from homology"/>
<dbReference type="PANTHER" id="PTHR23198">
    <property type="entry name" value="NUCLEOPORIN"/>
    <property type="match status" value="1"/>
</dbReference>
<dbReference type="EMBL" id="KK852463">
    <property type="protein sequence ID" value="KDR23338.1"/>
    <property type="molecule type" value="Genomic_DNA"/>
</dbReference>
<evidence type="ECO:0000256" key="15">
    <source>
        <dbReference type="ARBA" id="ARBA00023132"/>
    </source>
</evidence>
<dbReference type="InterPro" id="IPR036903">
    <property type="entry name" value="Nup98_auto-Pept-S59_dom_sf"/>
</dbReference>
<dbReference type="Proteomes" id="UP000027135">
    <property type="component" value="Unassembled WGS sequence"/>
</dbReference>
<dbReference type="GO" id="GO:0000973">
    <property type="term" value="P:post-transcriptional tethering of RNA polymerase II gene DNA at nuclear periphery"/>
    <property type="evidence" value="ECO:0007669"/>
    <property type="project" value="TreeGrafter"/>
</dbReference>
<evidence type="ECO:0000259" key="19">
    <source>
        <dbReference type="PROSITE" id="PS51434"/>
    </source>
</evidence>
<keyword evidence="13" id="KW-0653">Protein transport</keyword>
<evidence type="ECO:0000256" key="5">
    <source>
        <dbReference type="ARBA" id="ARBA00013472"/>
    </source>
</evidence>
<dbReference type="GO" id="GO:0006405">
    <property type="term" value="P:RNA export from nucleus"/>
    <property type="evidence" value="ECO:0007669"/>
    <property type="project" value="TreeGrafter"/>
</dbReference>
<dbReference type="GO" id="GO:0034398">
    <property type="term" value="P:telomere tethering at nuclear periphery"/>
    <property type="evidence" value="ECO:0007669"/>
    <property type="project" value="TreeGrafter"/>
</dbReference>
<dbReference type="GO" id="GO:0006606">
    <property type="term" value="P:protein import into nucleus"/>
    <property type="evidence" value="ECO:0007669"/>
    <property type="project" value="TreeGrafter"/>
</dbReference>
<protein>
    <recommendedName>
        <fullName evidence="5">Nuclear pore complex protein Nup98-Nup96</fullName>
    </recommendedName>
</protein>
<accession>A0A067RJY6</accession>
<dbReference type="SUPFAM" id="SSF82215">
    <property type="entry name" value="C-terminal autoproteolytic domain of nucleoporin nup98"/>
    <property type="match status" value="1"/>
</dbReference>
<dbReference type="FunFam" id="1.10.10.2360:FF:000001">
    <property type="entry name" value="Nuclear pore complex protein Nup98-Nup96"/>
    <property type="match status" value="1"/>
</dbReference>
<dbReference type="GO" id="GO:0031965">
    <property type="term" value="C:nuclear membrane"/>
    <property type="evidence" value="ECO:0007669"/>
    <property type="project" value="UniProtKB-SubCell"/>
</dbReference>
<dbReference type="Pfam" id="PF04096">
    <property type="entry name" value="Nucleoporin2"/>
    <property type="match status" value="1"/>
</dbReference>
<feature type="domain" description="Peptidase S59" evidence="19">
    <location>
        <begin position="803"/>
        <end position="945"/>
    </location>
</feature>
<keyword evidence="12" id="KW-0720">Serine protease</keyword>
<dbReference type="InterPro" id="IPR021967">
    <property type="entry name" value="Nup98_C"/>
</dbReference>
<keyword evidence="14" id="KW-0811">Translocation</keyword>
<dbReference type="PROSITE" id="PS51434">
    <property type="entry name" value="NUP_C"/>
    <property type="match status" value="1"/>
</dbReference>
<evidence type="ECO:0000256" key="12">
    <source>
        <dbReference type="ARBA" id="ARBA00022825"/>
    </source>
</evidence>
<evidence type="ECO:0000256" key="4">
    <source>
        <dbReference type="ARBA" id="ARBA00008926"/>
    </source>
</evidence>
<dbReference type="GO" id="GO:0051028">
    <property type="term" value="P:mRNA transport"/>
    <property type="evidence" value="ECO:0007669"/>
    <property type="project" value="UniProtKB-KW"/>
</dbReference>
<reference evidence="20 21" key="1">
    <citation type="journal article" date="2014" name="Nat. Commun.">
        <title>Molecular traces of alternative social organization in a termite genome.</title>
        <authorList>
            <person name="Terrapon N."/>
            <person name="Li C."/>
            <person name="Robertson H.M."/>
            <person name="Ji L."/>
            <person name="Meng X."/>
            <person name="Booth W."/>
            <person name="Chen Z."/>
            <person name="Childers C.P."/>
            <person name="Glastad K.M."/>
            <person name="Gokhale K."/>
            <person name="Gowin J."/>
            <person name="Gronenberg W."/>
            <person name="Hermansen R.A."/>
            <person name="Hu H."/>
            <person name="Hunt B.G."/>
            <person name="Huylmans A.K."/>
            <person name="Khalil S.M."/>
            <person name="Mitchell R.D."/>
            <person name="Munoz-Torres M.C."/>
            <person name="Mustard J.A."/>
            <person name="Pan H."/>
            <person name="Reese J.T."/>
            <person name="Scharf M.E."/>
            <person name="Sun F."/>
            <person name="Vogel H."/>
            <person name="Xiao J."/>
            <person name="Yang W."/>
            <person name="Yang Z."/>
            <person name="Yang Z."/>
            <person name="Zhou J."/>
            <person name="Zhu J."/>
            <person name="Brent C.S."/>
            <person name="Elsik C.G."/>
            <person name="Goodisman M.A."/>
            <person name="Liberles D.A."/>
            <person name="Roe R.M."/>
            <person name="Vargo E.L."/>
            <person name="Vilcinskas A."/>
            <person name="Wang J."/>
            <person name="Bornberg-Bauer E."/>
            <person name="Korb J."/>
            <person name="Zhang G."/>
            <person name="Liebig J."/>
        </authorList>
    </citation>
    <scope>NUCLEOTIDE SEQUENCE [LARGE SCALE GENOMIC DNA]</scope>
    <source>
        <tissue evidence="20">Whole organism</tissue>
    </source>
</reference>
<evidence type="ECO:0000256" key="8">
    <source>
        <dbReference type="ARBA" id="ARBA00022737"/>
    </source>
</evidence>
<dbReference type="GO" id="GO:0044614">
    <property type="term" value="C:nuclear pore cytoplasmic filaments"/>
    <property type="evidence" value="ECO:0007669"/>
    <property type="project" value="TreeGrafter"/>
</dbReference>
<evidence type="ECO:0000256" key="14">
    <source>
        <dbReference type="ARBA" id="ARBA00023010"/>
    </source>
</evidence>
<dbReference type="GO" id="GO:0008236">
    <property type="term" value="F:serine-type peptidase activity"/>
    <property type="evidence" value="ECO:0007669"/>
    <property type="project" value="UniProtKB-KW"/>
</dbReference>
<dbReference type="eggNOG" id="KOG0845">
    <property type="taxonomic scope" value="Eukaryota"/>
</dbReference>
<dbReference type="InterPro" id="IPR007230">
    <property type="entry name" value="Nup98_auto-Pept-S59_dom"/>
</dbReference>
<feature type="compositionally biased region" description="Polar residues" evidence="18">
    <location>
        <begin position="652"/>
        <end position="665"/>
    </location>
</feature>
<keyword evidence="15" id="KW-0906">Nuclear pore complex</keyword>
<comment type="subcellular location">
    <subcellularLocation>
        <location evidence="2">Nucleus membrane</location>
        <topology evidence="2">Peripheral membrane protein</topology>
        <orientation evidence="2">Nucleoplasmic side</orientation>
    </subcellularLocation>
    <subcellularLocation>
        <location evidence="1">Nucleus</location>
        <location evidence="1">Nuclear pore complex</location>
    </subcellularLocation>
    <subcellularLocation>
        <location evidence="3">Nucleus</location>
        <location evidence="3">Nucleoplasm</location>
    </subcellularLocation>
</comment>
<feature type="region of interest" description="Disordered" evidence="18">
    <location>
        <begin position="650"/>
        <end position="672"/>
    </location>
</feature>
<sequence>MFRDMKSTFGQTNSAATFGGGGFNSGTATSPFGQTFGKNTTTGFTTPAFGSTSSSLFGSSTPTTGGLFGGATATPVFGQAQTTQPSAFGFPSSTTGSNLFGSQQNANASLFGANVTSAFGANKPAFGGFGTSTGTGLFGQQQQQQQTQAAPSLFGQSTGATNTGIFGSGGFGASSTTTAAVGTPIKFTPVTGSDTMVKNGVTQTISTRHHCITCMKEYESKSLEELRLEDYAANRKGPQGPQQTGLFGTSTGTSLFGTGASTSTGTAGIFNDNKPLFGGGTSMGFGSNSGGMFGSANQQSSTLFGKSGFGTMTTTTGGSGFSFNTATTANPFGVNTQPKPFGTATPQTNTLFGATSQPSTFGTQPTGFAGFGNQNQSIGLFNQTKPAFNMATTSTGFSFGQNTSTNAGGMFGAKPTGTSGFPGTFGNPTTSSFGTNTVFGANQNSPLFNQPFKPATSGFSFGQSAPTGTGLGGSLNIGGQSMFGNTANKPNMFGTSTIFNTGGFGPSSGSVFPTGMGLGTSVNLGGNPLLGGTGTSTATNQQDSGTVHQQILALASMPFGDSPLFRNLLPATGKTDELLKPTNPAAQKAAVSNNHFKVSPRGNVKIKVKPLGASSLSKKSLFEGLEESDPTLLDTFQPRSITKKLMLKPKATTPTSGKPIAQSSAAIPGPSDILEADKENKYVQQTSVTLPEQCEDSWLRKSLRESATETEGEQEASDARETSPPLIRTPFISPGQRNNESVIDNTIAELKTQKDSRSSLNMDDKENVSNNSSSSSDDSLEADEPATFMEGQDSHPTGIVLRRVGYYTIPSLDELICHMSDDGSCVVDNFTVGREGYGNVFFPDSFDVADLNLDEIVHFRYKEVMLYPDDEKKPPVGCGLNRRAQVTLDRVWPVDKTTHNPITNTERLKQMDYEGKLRRVCAKLKTRFLEYRPQTGSWVFKVDHFSKYGLSDSDEDDIPVSDVKKFKPTAPLLQQHEKHQKIQQHHKTDKPLLAREISHGLSDGLLSNDISKHPHALVPVLLEDDQDMEEGIRQQLGAYGDELEKMQQSPTVQLAREVGSPTHKVQLMKASFFMEDEGSLEPDLMELTEFCGGRLLHVDAGDLSEGDSEKDISVPRLPKSFAVFRTQFSTPEPSPRRMSVAIKGPEDVPQVRSSTHVPVGPWVQPPTVRPKIAVLKHQGEVVPLSKSIVGRMSAHCLIDTALVMGRSFRVGWGQNSTLLTLNTRKAAAVVPLRAELSDLNIYTSGRTKGDCSQCIVQRLHIFGGGKDPSTNFMETLEGHLRIQLQYCELKLEDDCPLLVPYTGVDALHAHCALADRLSFNQTDALLAYSSQVWNLCVALWGNLPDLDADSSSHQTVMLRREAVSEWLEDVVQQRVRQETATLLDESSKAQDKEHHIPAILSLLSGRKVLEACEKTQDCGDHYTSFLLAQLSGGPAAKQLVQQQLANWQEVQADCYINRDRIKLLLLVAGIPLFSGTQGTVNVCEGLDWKRAFALHLWYMCSPVASVTDALLQYEKAFGSPDSKDVYANCPDPPYMEDGIEPETSSGQPVWDLCFHLFKLYSSRSHPLNCLLNPATHTSDPLDYRLSWLLQQVLNAVGYSHISEYSSALVHTSFASQLESQGLWHWAIFVLLHLKNQKSRKEAVLNILGRHVELSNNQAYQDKENFLLEQLHIPSQCIFEAKATLASACNRHNDAAYYLIKAGLWTKSHEVIMEYIAADAIVNENYEYLHELLQALAPVERSSTISGWNNRGQLLWDYLKILAEVDALLASQNLAAGYQLEKLQPQLSGLCARINMLPCPTAMDRLCQSEIAKRTVHVVRNVLLLQKGEKGVSPRVLAHLVTQLPLPEDYAQQELRQVVSSCMAEFTPH</sequence>
<dbReference type="Gene3D" id="1.25.40.690">
    <property type="match status" value="1"/>
</dbReference>
<keyword evidence="16" id="KW-0472">Membrane</keyword>
<organism evidence="20 21">
    <name type="scientific">Zootermopsis nevadensis</name>
    <name type="common">Dampwood termite</name>
    <dbReference type="NCBI Taxonomy" id="136037"/>
    <lineage>
        <taxon>Eukaryota</taxon>
        <taxon>Metazoa</taxon>
        <taxon>Ecdysozoa</taxon>
        <taxon>Arthropoda</taxon>
        <taxon>Hexapoda</taxon>
        <taxon>Insecta</taxon>
        <taxon>Pterygota</taxon>
        <taxon>Neoptera</taxon>
        <taxon>Polyneoptera</taxon>
        <taxon>Dictyoptera</taxon>
        <taxon>Blattodea</taxon>
        <taxon>Blattoidea</taxon>
        <taxon>Termitoidae</taxon>
        <taxon>Termopsidae</taxon>
        <taxon>Zootermopsis</taxon>
    </lineage>
</organism>
<evidence type="ECO:0000256" key="3">
    <source>
        <dbReference type="ARBA" id="ARBA00004642"/>
    </source>
</evidence>
<evidence type="ECO:0000256" key="17">
    <source>
        <dbReference type="ARBA" id="ARBA00023242"/>
    </source>
</evidence>
<dbReference type="Pfam" id="PF12110">
    <property type="entry name" value="Nup96"/>
    <property type="match status" value="1"/>
</dbReference>
<evidence type="ECO:0000256" key="18">
    <source>
        <dbReference type="SAM" id="MobiDB-lite"/>
    </source>
</evidence>
<keyword evidence="6" id="KW-0813">Transport</keyword>
<evidence type="ECO:0000313" key="21">
    <source>
        <dbReference type="Proteomes" id="UP000027135"/>
    </source>
</evidence>
<keyword evidence="7" id="KW-0645">Protease</keyword>
<feature type="region of interest" description="Disordered" evidence="18">
    <location>
        <begin position="704"/>
        <end position="783"/>
    </location>
</feature>
<dbReference type="GO" id="GO:0008139">
    <property type="term" value="F:nuclear localization sequence binding"/>
    <property type="evidence" value="ECO:0007669"/>
    <property type="project" value="TreeGrafter"/>
</dbReference>
<dbReference type="STRING" id="136037.A0A067RJY6"/>
<evidence type="ECO:0000256" key="2">
    <source>
        <dbReference type="ARBA" id="ARBA00004620"/>
    </source>
</evidence>
<evidence type="ECO:0000256" key="6">
    <source>
        <dbReference type="ARBA" id="ARBA00022448"/>
    </source>
</evidence>
<keyword evidence="8" id="KW-0677">Repeat</keyword>
<dbReference type="GO" id="GO:0006508">
    <property type="term" value="P:proteolysis"/>
    <property type="evidence" value="ECO:0007669"/>
    <property type="project" value="UniProtKB-KW"/>
</dbReference>
<comment type="similarity">
    <text evidence="4">Belongs to the nucleoporin GLFG family.</text>
</comment>
<dbReference type="GO" id="GO:0005654">
    <property type="term" value="C:nucleoplasm"/>
    <property type="evidence" value="ECO:0007669"/>
    <property type="project" value="UniProtKB-SubCell"/>
</dbReference>
<dbReference type="Gene3D" id="1.10.10.2360">
    <property type="match status" value="1"/>
</dbReference>
<feature type="compositionally biased region" description="Basic and acidic residues" evidence="18">
    <location>
        <begin position="751"/>
        <end position="767"/>
    </location>
</feature>
<keyword evidence="21" id="KW-1185">Reference proteome</keyword>
<dbReference type="FunFam" id="3.30.1610.10:FF:000001">
    <property type="entry name" value="Nuclear pore complex protein Nup98-Nup96"/>
    <property type="match status" value="1"/>
</dbReference>